<feature type="domain" description="Zn(2)-C6 fungal-type" evidence="3">
    <location>
        <begin position="17"/>
        <end position="47"/>
    </location>
</feature>
<dbReference type="SUPFAM" id="SSF57701">
    <property type="entry name" value="Zn2/Cys6 DNA-binding domain"/>
    <property type="match status" value="1"/>
</dbReference>
<dbReference type="Pfam" id="PF11951">
    <property type="entry name" value="Fungal_trans_2"/>
    <property type="match status" value="1"/>
</dbReference>
<reference evidence="4" key="1">
    <citation type="journal article" date="2020" name="Stud. Mycol.">
        <title>101 Dothideomycetes genomes: a test case for predicting lifestyles and emergence of pathogens.</title>
        <authorList>
            <person name="Haridas S."/>
            <person name="Albert R."/>
            <person name="Binder M."/>
            <person name="Bloem J."/>
            <person name="Labutti K."/>
            <person name="Salamov A."/>
            <person name="Andreopoulos B."/>
            <person name="Baker S."/>
            <person name="Barry K."/>
            <person name="Bills G."/>
            <person name="Bluhm B."/>
            <person name="Cannon C."/>
            <person name="Castanera R."/>
            <person name="Culley D."/>
            <person name="Daum C."/>
            <person name="Ezra D."/>
            <person name="Gonzalez J."/>
            <person name="Henrissat B."/>
            <person name="Kuo A."/>
            <person name="Liang C."/>
            <person name="Lipzen A."/>
            <person name="Lutzoni F."/>
            <person name="Magnuson J."/>
            <person name="Mondo S."/>
            <person name="Nolan M."/>
            <person name="Ohm R."/>
            <person name="Pangilinan J."/>
            <person name="Park H.-J."/>
            <person name="Ramirez L."/>
            <person name="Alfaro M."/>
            <person name="Sun H."/>
            <person name="Tritt A."/>
            <person name="Yoshinaga Y."/>
            <person name="Zwiers L.-H."/>
            <person name="Turgeon B."/>
            <person name="Goodwin S."/>
            <person name="Spatafora J."/>
            <person name="Crous P."/>
            <person name="Grigoriev I."/>
        </authorList>
    </citation>
    <scope>NUCLEOTIDE SEQUENCE</scope>
    <source>
        <strain evidence="4">CBS 207.26</strain>
    </source>
</reference>
<dbReference type="Proteomes" id="UP000800200">
    <property type="component" value="Unassembled WGS sequence"/>
</dbReference>
<dbReference type="EMBL" id="ML994660">
    <property type="protein sequence ID" value="KAF2180155.1"/>
    <property type="molecule type" value="Genomic_DNA"/>
</dbReference>
<dbReference type="CDD" id="cd00067">
    <property type="entry name" value="GAL4"/>
    <property type="match status" value="1"/>
</dbReference>
<dbReference type="InterPro" id="IPR001138">
    <property type="entry name" value="Zn2Cys6_DnaBD"/>
</dbReference>
<evidence type="ECO:0000259" key="3">
    <source>
        <dbReference type="PROSITE" id="PS50048"/>
    </source>
</evidence>
<protein>
    <recommendedName>
        <fullName evidence="3">Zn(2)-C6 fungal-type domain-containing protein</fullName>
    </recommendedName>
</protein>
<feature type="region of interest" description="Disordered" evidence="2">
    <location>
        <begin position="56"/>
        <end position="86"/>
    </location>
</feature>
<gene>
    <name evidence="4" type="ORF">K469DRAFT_693600</name>
</gene>
<dbReference type="Gene3D" id="4.10.240.10">
    <property type="entry name" value="Zn(2)-C6 fungal-type DNA-binding domain"/>
    <property type="match status" value="1"/>
</dbReference>
<keyword evidence="5" id="KW-1185">Reference proteome</keyword>
<name>A0A6A6DM12_9PEZI</name>
<dbReference type="OrthoDB" id="4937900at2759"/>
<dbReference type="GO" id="GO:0008270">
    <property type="term" value="F:zinc ion binding"/>
    <property type="evidence" value="ECO:0007669"/>
    <property type="project" value="InterPro"/>
</dbReference>
<evidence type="ECO:0000256" key="2">
    <source>
        <dbReference type="SAM" id="MobiDB-lite"/>
    </source>
</evidence>
<feature type="compositionally biased region" description="Polar residues" evidence="2">
    <location>
        <begin position="66"/>
        <end position="78"/>
    </location>
</feature>
<sequence length="394" mass="45235">MREQVSKRKTHTKSRKGCFQCKRRHTKCSETHPRCANCTRLEIECTWPASPSGFASHPGSVHTARNRSTLSPDQSFDSPGTPPTLREPELAIEDLRLLHHWSTKTYLSLYPNTTNKYNIWQTGCVEIGFQHPFLLHGILALAALHKAVETASLNPSLFMQAHSHLSSALSAFRNHFAHPTKDVAIPMFLMSTIFILYNLGSARVEEPENPVDAIVHCFRLVKGVRVVIEPFWHHISTSECYTLMEQKFSLEPSPGTQPVEKILRLNDLTERMLHEDPRDKNACIEAIAELHKTFLRIRSCTPEHDRHAVMFVWPADLPDRFLELLSLHNRVATIILANFAILLQQVQCSWWVQDWPRRIISATRVLLENEPELQEWLKWPSEQISVAENVNNQN</sequence>
<dbReference type="AlphaFoldDB" id="A0A6A6DM12"/>
<dbReference type="Pfam" id="PF00172">
    <property type="entry name" value="Zn_clus"/>
    <property type="match status" value="1"/>
</dbReference>
<dbReference type="SMART" id="SM00066">
    <property type="entry name" value="GAL4"/>
    <property type="match status" value="1"/>
</dbReference>
<evidence type="ECO:0000313" key="5">
    <source>
        <dbReference type="Proteomes" id="UP000800200"/>
    </source>
</evidence>
<dbReference type="PROSITE" id="PS50048">
    <property type="entry name" value="ZN2_CY6_FUNGAL_2"/>
    <property type="match status" value="1"/>
</dbReference>
<dbReference type="PANTHER" id="PTHR47784:SF4">
    <property type="entry name" value="ZN(II)2CYS6 TRANSCRIPTION FACTOR (EUROFUNG)"/>
    <property type="match status" value="1"/>
</dbReference>
<dbReference type="InterPro" id="IPR021858">
    <property type="entry name" value="Fun_TF"/>
</dbReference>
<keyword evidence="1" id="KW-0539">Nucleus</keyword>
<dbReference type="GO" id="GO:0001228">
    <property type="term" value="F:DNA-binding transcription activator activity, RNA polymerase II-specific"/>
    <property type="evidence" value="ECO:0007669"/>
    <property type="project" value="TreeGrafter"/>
</dbReference>
<dbReference type="PROSITE" id="PS00463">
    <property type="entry name" value="ZN2_CY6_FUNGAL_1"/>
    <property type="match status" value="1"/>
</dbReference>
<evidence type="ECO:0000256" key="1">
    <source>
        <dbReference type="ARBA" id="ARBA00023242"/>
    </source>
</evidence>
<evidence type="ECO:0000313" key="4">
    <source>
        <dbReference type="EMBL" id="KAF2180155.1"/>
    </source>
</evidence>
<dbReference type="InterPro" id="IPR036864">
    <property type="entry name" value="Zn2-C6_fun-type_DNA-bd_sf"/>
</dbReference>
<proteinExistence type="predicted"/>
<accession>A0A6A6DM12</accession>
<organism evidence="4 5">
    <name type="scientific">Zopfia rhizophila CBS 207.26</name>
    <dbReference type="NCBI Taxonomy" id="1314779"/>
    <lineage>
        <taxon>Eukaryota</taxon>
        <taxon>Fungi</taxon>
        <taxon>Dikarya</taxon>
        <taxon>Ascomycota</taxon>
        <taxon>Pezizomycotina</taxon>
        <taxon>Dothideomycetes</taxon>
        <taxon>Dothideomycetes incertae sedis</taxon>
        <taxon>Zopfiaceae</taxon>
        <taxon>Zopfia</taxon>
    </lineage>
</organism>
<dbReference type="PANTHER" id="PTHR47784">
    <property type="entry name" value="STEROL UPTAKE CONTROL PROTEIN 2"/>
    <property type="match status" value="1"/>
</dbReference>
<dbReference type="InterPro" id="IPR053157">
    <property type="entry name" value="Sterol_Uptake_Regulator"/>
</dbReference>